<evidence type="ECO:0000256" key="1">
    <source>
        <dbReference type="SAM" id="MobiDB-lite"/>
    </source>
</evidence>
<dbReference type="EMBL" id="QQYZ01000006">
    <property type="protein sequence ID" value="RSY86876.1"/>
    <property type="molecule type" value="Genomic_DNA"/>
</dbReference>
<keyword evidence="2" id="KW-1133">Transmembrane helix</keyword>
<protein>
    <submittedName>
        <fullName evidence="4">HlyD family efflux transporter periplasmic adaptor subunit</fullName>
    </submittedName>
</protein>
<keyword evidence="2" id="KW-0812">Transmembrane</keyword>
<reference evidence="4 5" key="1">
    <citation type="submission" date="2018-07" db="EMBL/GenBank/DDBJ databases">
        <title>Genomic and Epidemiologic Investigation of an Indolent Hospital Outbreak.</title>
        <authorList>
            <person name="Johnson R.C."/>
            <person name="Deming C."/>
            <person name="Conlan S."/>
            <person name="Zellmer C.J."/>
            <person name="Michelin A.V."/>
            <person name="Lee-Lin S."/>
            <person name="Thomas P.J."/>
            <person name="Park M."/>
            <person name="Weingarten R.A."/>
            <person name="Less J."/>
            <person name="Dekker J.P."/>
            <person name="Frank K.M."/>
            <person name="Musser K.A."/>
            <person name="Mcquiston J.R."/>
            <person name="Henderson D.K."/>
            <person name="Lau A.F."/>
            <person name="Palmore T.N."/>
            <person name="Segre J.A."/>
        </authorList>
    </citation>
    <scope>NUCLEOTIDE SEQUENCE [LARGE SCALE GENOMIC DNA]</scope>
    <source>
        <strain evidence="4 5">SK-CDC1_0717</strain>
    </source>
</reference>
<evidence type="ECO:0000256" key="2">
    <source>
        <dbReference type="SAM" id="Phobius"/>
    </source>
</evidence>
<name>A0A430G4M2_9SPHN</name>
<evidence type="ECO:0000313" key="5">
    <source>
        <dbReference type="Proteomes" id="UP000287746"/>
    </source>
</evidence>
<accession>A0A430G4M2</accession>
<keyword evidence="2" id="KW-0472">Membrane</keyword>
<evidence type="ECO:0000259" key="3">
    <source>
        <dbReference type="Pfam" id="PF25917"/>
    </source>
</evidence>
<dbReference type="RefSeq" id="WP_126004169.1">
    <property type="nucleotide sequence ID" value="NZ_QQYZ01000006.1"/>
</dbReference>
<organism evidence="4 5">
    <name type="scientific">Sphingomonas koreensis</name>
    <dbReference type="NCBI Taxonomy" id="93064"/>
    <lineage>
        <taxon>Bacteria</taxon>
        <taxon>Pseudomonadati</taxon>
        <taxon>Pseudomonadota</taxon>
        <taxon>Alphaproteobacteria</taxon>
        <taxon>Sphingomonadales</taxon>
        <taxon>Sphingomonadaceae</taxon>
        <taxon>Sphingomonas</taxon>
    </lineage>
</organism>
<dbReference type="Gene3D" id="1.10.287.470">
    <property type="entry name" value="Helix hairpin bin"/>
    <property type="match status" value="2"/>
</dbReference>
<feature type="domain" description="Multidrug resistance protein MdtA-like barrel-sandwich hybrid" evidence="3">
    <location>
        <begin position="88"/>
        <end position="279"/>
    </location>
</feature>
<dbReference type="Pfam" id="PF25917">
    <property type="entry name" value="BSH_RND"/>
    <property type="match status" value="1"/>
</dbReference>
<feature type="compositionally biased region" description="Basic and acidic residues" evidence="1">
    <location>
        <begin position="10"/>
        <end position="26"/>
    </location>
</feature>
<comment type="caution">
    <text evidence="4">The sequence shown here is derived from an EMBL/GenBank/DDBJ whole genome shotgun (WGS) entry which is preliminary data.</text>
</comment>
<dbReference type="Proteomes" id="UP000287746">
    <property type="component" value="Unassembled WGS sequence"/>
</dbReference>
<dbReference type="PANTHER" id="PTHR30438">
    <property type="entry name" value="36 KDA ANTIGEN-RELATED"/>
    <property type="match status" value="1"/>
</dbReference>
<gene>
    <name evidence="4" type="ORF">DAH66_08295</name>
</gene>
<proteinExistence type="predicted"/>
<dbReference type="AlphaFoldDB" id="A0A430G4M2"/>
<dbReference type="SUPFAM" id="SSF111369">
    <property type="entry name" value="HlyD-like secretion proteins"/>
    <property type="match status" value="2"/>
</dbReference>
<sequence>MNEETPAEAAKPEPPPRKAVVPEKPEAVPAPATEPDPVPEAEPAQRDRPRWLLPVIVIAIIAALGTGLWLSYRPVPDQIQGMVDARELRVTSKVTGRIAAFHVEEGQAVRAGQLLYTITSPEVAAKEQQAGGALAAAQAVESKAEEGARTEDIRAAEAQWRRAQAAADLAGATAARTQRLFNEGVIAGQKADEARTNAIASAEAAKAARAQYDLARAGARRQDKAAAAGQVQQARGAAAEVAAAAAETRILAPSDGEVGKRLAQPGELVPQGFPVFLLTDVARPWVTLNLREDQLRGLARGAEISGTIPALGRQRARFRVAYLAPAGDFATWRATRQSSGFDVKSFEIRAVPVAPIRNLRPGMTVLFDWPQ</sequence>
<feature type="region of interest" description="Disordered" evidence="1">
    <location>
        <begin position="1"/>
        <end position="45"/>
    </location>
</feature>
<dbReference type="InterPro" id="IPR058625">
    <property type="entry name" value="MdtA-like_BSH"/>
</dbReference>
<dbReference type="Gene3D" id="2.40.30.170">
    <property type="match status" value="1"/>
</dbReference>
<evidence type="ECO:0000313" key="4">
    <source>
        <dbReference type="EMBL" id="RSY86876.1"/>
    </source>
</evidence>
<dbReference type="Gene3D" id="2.40.50.100">
    <property type="match status" value="1"/>
</dbReference>
<feature type="transmembrane region" description="Helical" evidence="2">
    <location>
        <begin position="51"/>
        <end position="72"/>
    </location>
</feature>
<dbReference type="PANTHER" id="PTHR30438:SF1">
    <property type="entry name" value="36 KDA ANTIGEN"/>
    <property type="match status" value="1"/>
</dbReference>